<keyword evidence="2" id="KW-0489">Methyltransferase</keyword>
<gene>
    <name evidence="2" type="ORF">GTS_43980</name>
</gene>
<dbReference type="AlphaFoldDB" id="A0A4D4J7J2"/>
<dbReference type="PANTHER" id="PTHR43591:SF24">
    <property type="entry name" value="2-METHOXY-6-POLYPRENYL-1,4-BENZOQUINOL METHYLASE, MITOCHONDRIAL"/>
    <property type="match status" value="1"/>
</dbReference>
<dbReference type="GO" id="GO:0008757">
    <property type="term" value="F:S-adenosylmethionine-dependent methyltransferase activity"/>
    <property type="evidence" value="ECO:0007669"/>
    <property type="project" value="InterPro"/>
</dbReference>
<protein>
    <submittedName>
        <fullName evidence="2">Methyltransferase</fullName>
    </submittedName>
</protein>
<dbReference type="EMBL" id="BJFL01000028">
    <property type="protein sequence ID" value="GDY32765.1"/>
    <property type="molecule type" value="Genomic_DNA"/>
</dbReference>
<dbReference type="Gene3D" id="3.40.50.150">
    <property type="entry name" value="Vaccinia Virus protein VP39"/>
    <property type="match status" value="1"/>
</dbReference>
<keyword evidence="2" id="KW-0808">Transferase</keyword>
<dbReference type="PANTHER" id="PTHR43591">
    <property type="entry name" value="METHYLTRANSFERASE"/>
    <property type="match status" value="1"/>
</dbReference>
<dbReference type="InterPro" id="IPR013216">
    <property type="entry name" value="Methyltransf_11"/>
</dbReference>
<dbReference type="GO" id="GO:0032259">
    <property type="term" value="P:methylation"/>
    <property type="evidence" value="ECO:0007669"/>
    <property type="project" value="UniProtKB-KW"/>
</dbReference>
<accession>A0A4D4J7J2</accession>
<dbReference type="Pfam" id="PF08241">
    <property type="entry name" value="Methyltransf_11"/>
    <property type="match status" value="1"/>
</dbReference>
<evidence type="ECO:0000313" key="3">
    <source>
        <dbReference type="Proteomes" id="UP000298860"/>
    </source>
</evidence>
<dbReference type="SUPFAM" id="SSF53335">
    <property type="entry name" value="S-adenosyl-L-methionine-dependent methyltransferases"/>
    <property type="match status" value="1"/>
</dbReference>
<feature type="domain" description="Methyltransferase type 11" evidence="1">
    <location>
        <begin position="57"/>
        <end position="154"/>
    </location>
</feature>
<dbReference type="InterPro" id="IPR029063">
    <property type="entry name" value="SAM-dependent_MTases_sf"/>
</dbReference>
<dbReference type="Proteomes" id="UP000298860">
    <property type="component" value="Unassembled WGS sequence"/>
</dbReference>
<sequence length="272" mass="29159">MTTSAAGNVTEFTTVDRAPDSSWFIEFMDMANAVPEYASIRQSLADNLGPLDGARLLDVGCGTGDDARELAERVGPAGAVLGVDLSDAMIAEARRRAGGAALPAEFRVGDVRRLGFADGSFDGVRAKLVLMHCADIEAAAAELVRVLRPGGRLAVFDYDFDLSAIDHPDMAATREVVRCCADGHPNSWSGRQLARRFLDLGLRDISVTPHTVIMPYSFFRRSVGGRLAAACADGSLRMTAAELDAWWRELADAEARGRFFSSLTGFVVGGTR</sequence>
<organism evidence="2 3">
    <name type="scientific">Gandjariella thermophila</name>
    <dbReference type="NCBI Taxonomy" id="1931992"/>
    <lineage>
        <taxon>Bacteria</taxon>
        <taxon>Bacillati</taxon>
        <taxon>Actinomycetota</taxon>
        <taxon>Actinomycetes</taxon>
        <taxon>Pseudonocardiales</taxon>
        <taxon>Pseudonocardiaceae</taxon>
        <taxon>Gandjariella</taxon>
    </lineage>
</organism>
<keyword evidence="3" id="KW-1185">Reference proteome</keyword>
<evidence type="ECO:0000313" key="2">
    <source>
        <dbReference type="EMBL" id="GDY32765.1"/>
    </source>
</evidence>
<name>A0A4D4J7J2_9PSEU</name>
<proteinExistence type="predicted"/>
<dbReference type="RefSeq" id="WP_225978627.1">
    <property type="nucleotide sequence ID" value="NZ_BJFL01000028.1"/>
</dbReference>
<evidence type="ECO:0000259" key="1">
    <source>
        <dbReference type="Pfam" id="PF08241"/>
    </source>
</evidence>
<dbReference type="CDD" id="cd02440">
    <property type="entry name" value="AdoMet_MTases"/>
    <property type="match status" value="1"/>
</dbReference>
<reference evidence="3" key="1">
    <citation type="submission" date="2019-04" db="EMBL/GenBank/DDBJ databases">
        <title>Draft genome sequence of Pseudonocardiaceae bacterium SL3-2-4.</title>
        <authorList>
            <person name="Ningsih F."/>
            <person name="Yokota A."/>
            <person name="Sakai Y."/>
            <person name="Nanatani K."/>
            <person name="Yabe S."/>
            <person name="Oetari A."/>
            <person name="Sjamsuridzal W."/>
        </authorList>
    </citation>
    <scope>NUCLEOTIDE SEQUENCE [LARGE SCALE GENOMIC DNA]</scope>
    <source>
        <strain evidence="3">SL3-2-4</strain>
    </source>
</reference>
<comment type="caution">
    <text evidence="2">The sequence shown here is derived from an EMBL/GenBank/DDBJ whole genome shotgun (WGS) entry which is preliminary data.</text>
</comment>